<dbReference type="PANTHER" id="PTHR43798">
    <property type="entry name" value="MONOACYLGLYCEROL LIPASE"/>
    <property type="match status" value="1"/>
</dbReference>
<keyword evidence="1" id="KW-0378">Hydrolase</keyword>
<dbReference type="Proteomes" id="UP001642482">
    <property type="component" value="Unassembled WGS sequence"/>
</dbReference>
<comment type="caution">
    <text evidence="3">The sequence shown here is derived from an EMBL/GenBank/DDBJ whole genome shotgun (WGS) entry which is preliminary data.</text>
</comment>
<proteinExistence type="predicted"/>
<protein>
    <recommendedName>
        <fullName evidence="2">AB hydrolase-1 domain-containing protein</fullName>
    </recommendedName>
</protein>
<accession>A0ABP0B8F0</accession>
<evidence type="ECO:0000259" key="2">
    <source>
        <dbReference type="Pfam" id="PF12697"/>
    </source>
</evidence>
<gene>
    <name evidence="3" type="ORF">SEUCBS140593_002659</name>
</gene>
<organism evidence="3 4">
    <name type="scientific">Sporothrix eucalyptigena</name>
    <dbReference type="NCBI Taxonomy" id="1812306"/>
    <lineage>
        <taxon>Eukaryota</taxon>
        <taxon>Fungi</taxon>
        <taxon>Dikarya</taxon>
        <taxon>Ascomycota</taxon>
        <taxon>Pezizomycotina</taxon>
        <taxon>Sordariomycetes</taxon>
        <taxon>Sordariomycetidae</taxon>
        <taxon>Ophiostomatales</taxon>
        <taxon>Ophiostomataceae</taxon>
        <taxon>Sporothrix</taxon>
    </lineage>
</organism>
<sequence>MITFKSEFFETRHKDVRLHVSLSETTKASDTKPTVVFLHYWGGSTRTWTQVPARVAEAGYPTAAIDFRGWGLSTGPTDAAAYSIALLADDVQDVLAEMHPNGGRIVLVGLSMGAKVAQVVAARLVSDASSQVIVSTVVLAGPAPVTAFQLPPDMQEQQLHAYDGPEPASFVARNVLTESFRGNNGGDLPEFIVEDMLRGNAPARAAWPAYAMGEDVSATSLGSLASPPPVLVLAAEKDIVEPLDRVKTGVLANIPGAQLKVVPGSGHLSPIDAPEAVADAIVRFVSSSTKA</sequence>
<evidence type="ECO:0000313" key="4">
    <source>
        <dbReference type="Proteomes" id="UP001642482"/>
    </source>
</evidence>
<dbReference type="InterPro" id="IPR050266">
    <property type="entry name" value="AB_hydrolase_sf"/>
</dbReference>
<dbReference type="InterPro" id="IPR000073">
    <property type="entry name" value="AB_hydrolase_1"/>
</dbReference>
<dbReference type="InterPro" id="IPR000639">
    <property type="entry name" value="Epox_hydrolase-like"/>
</dbReference>
<dbReference type="Pfam" id="PF12697">
    <property type="entry name" value="Abhydrolase_6"/>
    <property type="match status" value="1"/>
</dbReference>
<name>A0ABP0B8F0_9PEZI</name>
<dbReference type="SUPFAM" id="SSF53474">
    <property type="entry name" value="alpha/beta-Hydrolases"/>
    <property type="match status" value="1"/>
</dbReference>
<dbReference type="PRINTS" id="PR00412">
    <property type="entry name" value="EPOXHYDRLASE"/>
</dbReference>
<evidence type="ECO:0000313" key="3">
    <source>
        <dbReference type="EMBL" id="CAK7215827.1"/>
    </source>
</evidence>
<keyword evidence="4" id="KW-1185">Reference proteome</keyword>
<dbReference type="EMBL" id="CAWUHD010000018">
    <property type="protein sequence ID" value="CAK7215827.1"/>
    <property type="molecule type" value="Genomic_DNA"/>
</dbReference>
<dbReference type="InterPro" id="IPR029058">
    <property type="entry name" value="AB_hydrolase_fold"/>
</dbReference>
<evidence type="ECO:0000256" key="1">
    <source>
        <dbReference type="ARBA" id="ARBA00022801"/>
    </source>
</evidence>
<feature type="domain" description="AB hydrolase-1" evidence="2">
    <location>
        <begin position="35"/>
        <end position="280"/>
    </location>
</feature>
<reference evidence="3 4" key="1">
    <citation type="submission" date="2024-01" db="EMBL/GenBank/DDBJ databases">
        <authorList>
            <person name="Allen C."/>
            <person name="Tagirdzhanova G."/>
        </authorList>
    </citation>
    <scope>NUCLEOTIDE SEQUENCE [LARGE SCALE GENOMIC DNA]</scope>
</reference>
<dbReference type="Gene3D" id="3.40.50.1820">
    <property type="entry name" value="alpha/beta hydrolase"/>
    <property type="match status" value="1"/>
</dbReference>
<dbReference type="PANTHER" id="PTHR43798:SF31">
    <property type="entry name" value="AB HYDROLASE SUPERFAMILY PROTEIN YCLE"/>
    <property type="match status" value="1"/>
</dbReference>